<keyword evidence="8" id="KW-0966">Cell projection</keyword>
<dbReference type="SMART" id="SM00858">
    <property type="entry name" value="SAF"/>
    <property type="match status" value="1"/>
</dbReference>
<dbReference type="PANTHER" id="PTHR36307">
    <property type="entry name" value="FLAGELLA BASAL BODY P-RING FORMATION PROTEIN FLGA"/>
    <property type="match status" value="1"/>
</dbReference>
<dbReference type="NCBIfam" id="TIGR03170">
    <property type="entry name" value="flgA_cterm"/>
    <property type="match status" value="1"/>
</dbReference>
<organism evidence="8 9">
    <name type="scientific">Alkalimarinus sediminis</name>
    <dbReference type="NCBI Taxonomy" id="1632866"/>
    <lineage>
        <taxon>Bacteria</taxon>
        <taxon>Pseudomonadati</taxon>
        <taxon>Pseudomonadota</taxon>
        <taxon>Gammaproteobacteria</taxon>
        <taxon>Alteromonadales</taxon>
        <taxon>Alteromonadaceae</taxon>
        <taxon>Alkalimarinus</taxon>
    </lineage>
</organism>
<dbReference type="Gene3D" id="3.90.1210.10">
    <property type="entry name" value="Antifreeze-like/N-acetylneuraminic acid synthase C-terminal domain"/>
    <property type="match status" value="1"/>
</dbReference>
<comment type="similarity">
    <text evidence="2">Belongs to the FlgA family.</text>
</comment>
<dbReference type="Pfam" id="PF13144">
    <property type="entry name" value="ChapFlgA"/>
    <property type="match status" value="1"/>
</dbReference>
<evidence type="ECO:0000256" key="2">
    <source>
        <dbReference type="ARBA" id="ARBA00010474"/>
    </source>
</evidence>
<evidence type="ECO:0000256" key="3">
    <source>
        <dbReference type="ARBA" id="ARBA00014754"/>
    </source>
</evidence>
<gene>
    <name evidence="8" type="primary">flgA</name>
    <name evidence="8" type="ORF">NNL22_05025</name>
</gene>
<keyword evidence="5" id="KW-0574">Periplasm</keyword>
<dbReference type="Proteomes" id="UP001164472">
    <property type="component" value="Chromosome"/>
</dbReference>
<name>A0A9E8HN24_9ALTE</name>
<dbReference type="InterPro" id="IPR041231">
    <property type="entry name" value="FlgA_N"/>
</dbReference>
<dbReference type="CDD" id="cd11614">
    <property type="entry name" value="SAF_CpaB_FlgA_like"/>
    <property type="match status" value="1"/>
</dbReference>
<evidence type="ECO:0000256" key="1">
    <source>
        <dbReference type="ARBA" id="ARBA00004418"/>
    </source>
</evidence>
<evidence type="ECO:0000313" key="8">
    <source>
        <dbReference type="EMBL" id="UZW75946.1"/>
    </source>
</evidence>
<accession>A0A9E8HN24</accession>
<proteinExistence type="inferred from homology"/>
<evidence type="ECO:0000256" key="4">
    <source>
        <dbReference type="ARBA" id="ARBA00022729"/>
    </source>
</evidence>
<dbReference type="Gene3D" id="2.30.30.760">
    <property type="match status" value="1"/>
</dbReference>
<dbReference type="InterPro" id="IPR013974">
    <property type="entry name" value="SAF"/>
</dbReference>
<keyword evidence="8" id="KW-0282">Flagellum</keyword>
<feature type="domain" description="SAF" evidence="7">
    <location>
        <begin position="156"/>
        <end position="218"/>
    </location>
</feature>
<dbReference type="RefSeq" id="WP_251811695.1">
    <property type="nucleotide sequence ID" value="NZ_CP101527.1"/>
</dbReference>
<comment type="subcellular location">
    <subcellularLocation>
        <location evidence="1">Periplasm</location>
    </subcellularLocation>
</comment>
<reference evidence="8" key="1">
    <citation type="submission" date="2022-07" db="EMBL/GenBank/DDBJ databases">
        <title>Alkalimarinus sp. nov., isolated from gut of a Alitta virens.</title>
        <authorList>
            <person name="Yang A.I."/>
            <person name="Shin N.-R."/>
        </authorList>
    </citation>
    <scope>NUCLEOTIDE SEQUENCE</scope>
    <source>
        <strain evidence="8">FA028</strain>
    </source>
</reference>
<dbReference type="GO" id="GO:0044780">
    <property type="term" value="P:bacterial-type flagellum assembly"/>
    <property type="evidence" value="ECO:0007669"/>
    <property type="project" value="InterPro"/>
</dbReference>
<dbReference type="InterPro" id="IPR039246">
    <property type="entry name" value="Flagellar_FlgA"/>
</dbReference>
<keyword evidence="8" id="KW-0969">Cilium</keyword>
<dbReference type="AlphaFoldDB" id="A0A9E8HN24"/>
<dbReference type="InterPro" id="IPR017585">
    <property type="entry name" value="SAF_FlgA"/>
</dbReference>
<keyword evidence="4" id="KW-0732">Signal</keyword>
<comment type="function">
    <text evidence="6">Involved in the assembly process of the P-ring formation. It may associate with FlgF on the rod constituting a structure essential for the P-ring assembly or may act as a modulator protein for the P-ring assembly.</text>
</comment>
<evidence type="ECO:0000313" key="9">
    <source>
        <dbReference type="Proteomes" id="UP001164472"/>
    </source>
</evidence>
<dbReference type="EMBL" id="CP101527">
    <property type="protein sequence ID" value="UZW75946.1"/>
    <property type="molecule type" value="Genomic_DNA"/>
</dbReference>
<evidence type="ECO:0000256" key="5">
    <source>
        <dbReference type="ARBA" id="ARBA00022764"/>
    </source>
</evidence>
<keyword evidence="9" id="KW-1185">Reference proteome</keyword>
<protein>
    <recommendedName>
        <fullName evidence="3">Flagella basal body P-ring formation protein FlgA</fullName>
    </recommendedName>
</protein>
<dbReference type="GO" id="GO:0042597">
    <property type="term" value="C:periplasmic space"/>
    <property type="evidence" value="ECO:0007669"/>
    <property type="project" value="UniProtKB-SubCell"/>
</dbReference>
<dbReference type="Pfam" id="PF17656">
    <property type="entry name" value="ChapFlgA_N"/>
    <property type="match status" value="1"/>
</dbReference>
<evidence type="ECO:0000259" key="7">
    <source>
        <dbReference type="SMART" id="SM00858"/>
    </source>
</evidence>
<dbReference type="KEGG" id="asem:NNL22_05025"/>
<dbReference type="PANTHER" id="PTHR36307:SF1">
    <property type="entry name" value="FLAGELLA BASAL BODY P-RING FORMATION PROTEIN FLGA"/>
    <property type="match status" value="1"/>
</dbReference>
<evidence type="ECO:0000256" key="6">
    <source>
        <dbReference type="ARBA" id="ARBA00025643"/>
    </source>
</evidence>
<sequence>MQITLSAHCLLTLQSILFNIDNGANVPCLNKHRFDKYCLLLISIGHFLEVRRAIFVLLLVFVASPSTAQPFSEWASQQALQFLEDYSKKIAADKGFRSDYKIGNIDPRLNLAACEKPLEITFQSDPLERNKNTLRLTCHDQKRWSIFVGAKIDIFNDVWVASQTLPRGYRVKKSDLERDEIQINQSRQGYFVNPQNIVGMTLKRSIQAGNVFYPGLLIPPKVIERGDTVVISALSNTISVQMMGVALSDGKLGQQISVRNKKSDRVVRATVISKGKVSVPM</sequence>